<dbReference type="EMBL" id="UINC01001471">
    <property type="protein sequence ID" value="SUZ81509.1"/>
    <property type="molecule type" value="Genomic_DNA"/>
</dbReference>
<organism evidence="2">
    <name type="scientific">marine metagenome</name>
    <dbReference type="NCBI Taxonomy" id="408172"/>
    <lineage>
        <taxon>unclassified sequences</taxon>
        <taxon>metagenomes</taxon>
        <taxon>ecological metagenomes</taxon>
    </lineage>
</organism>
<gene>
    <name evidence="2" type="ORF">METZ01_LOCUS34363</name>
</gene>
<reference evidence="2" key="1">
    <citation type="submission" date="2018-05" db="EMBL/GenBank/DDBJ databases">
        <authorList>
            <person name="Lanie J.A."/>
            <person name="Ng W.-L."/>
            <person name="Kazmierczak K.M."/>
            <person name="Andrzejewski T.M."/>
            <person name="Davidsen T.M."/>
            <person name="Wayne K.J."/>
            <person name="Tettelin H."/>
            <person name="Glass J.I."/>
            <person name="Rusch D."/>
            <person name="Podicherti R."/>
            <person name="Tsui H.-C.T."/>
            <person name="Winkler M.E."/>
        </authorList>
    </citation>
    <scope>NUCLEOTIDE SEQUENCE</scope>
</reference>
<dbReference type="InterPro" id="IPR025512">
    <property type="entry name" value="DUF4399"/>
</dbReference>
<protein>
    <recommendedName>
        <fullName evidence="1">DUF4399 domain-containing protein</fullName>
    </recommendedName>
</protein>
<feature type="domain" description="DUF4399" evidence="1">
    <location>
        <begin position="1"/>
        <end position="83"/>
    </location>
</feature>
<name>A0A381QSI3_9ZZZZ</name>
<evidence type="ECO:0000259" key="1">
    <source>
        <dbReference type="Pfam" id="PF14347"/>
    </source>
</evidence>
<dbReference type="AlphaFoldDB" id="A0A381QSI3"/>
<dbReference type="Pfam" id="PF14347">
    <property type="entry name" value="DUF4399"/>
    <property type="match status" value="1"/>
</dbReference>
<accession>A0A381QSI3</accession>
<evidence type="ECO:0000313" key="2">
    <source>
        <dbReference type="EMBL" id="SUZ81509.1"/>
    </source>
</evidence>
<sequence length="83" mass="8979">MLIEPAGKVNKGFGHHHILINQTSWPLGSVIPMSDSTLHFGLGQTDTSLELDPGNYIISLQFADGVHASYGENMSSSIKIKVE</sequence>
<proteinExistence type="predicted"/>